<evidence type="ECO:0000259" key="3">
    <source>
        <dbReference type="Pfam" id="PF20177"/>
    </source>
</evidence>
<gene>
    <name evidence="4" type="ORF">GCM10009754_38960</name>
</gene>
<keyword evidence="2" id="KW-0472">Membrane</keyword>
<dbReference type="EMBL" id="BAAANN010000014">
    <property type="protein sequence ID" value="GAA1963636.1"/>
    <property type="molecule type" value="Genomic_DNA"/>
</dbReference>
<keyword evidence="2" id="KW-0812">Transmembrane</keyword>
<reference evidence="5" key="1">
    <citation type="journal article" date="2019" name="Int. J. Syst. Evol. Microbiol.">
        <title>The Global Catalogue of Microorganisms (GCM) 10K type strain sequencing project: providing services to taxonomists for standard genome sequencing and annotation.</title>
        <authorList>
            <consortium name="The Broad Institute Genomics Platform"/>
            <consortium name="The Broad Institute Genome Sequencing Center for Infectious Disease"/>
            <person name="Wu L."/>
            <person name="Ma J."/>
        </authorList>
    </citation>
    <scope>NUCLEOTIDE SEQUENCE [LARGE SCALE GENOMIC DNA]</scope>
    <source>
        <strain evidence="5">JCM 14545</strain>
    </source>
</reference>
<feature type="compositionally biased region" description="Basic and acidic residues" evidence="1">
    <location>
        <begin position="247"/>
        <end position="256"/>
    </location>
</feature>
<organism evidence="4 5">
    <name type="scientific">Amycolatopsis minnesotensis</name>
    <dbReference type="NCBI Taxonomy" id="337894"/>
    <lineage>
        <taxon>Bacteria</taxon>
        <taxon>Bacillati</taxon>
        <taxon>Actinomycetota</taxon>
        <taxon>Actinomycetes</taxon>
        <taxon>Pseudonocardiales</taxon>
        <taxon>Pseudonocardiaceae</taxon>
        <taxon>Amycolatopsis</taxon>
    </lineage>
</organism>
<dbReference type="RefSeq" id="WP_344420305.1">
    <property type="nucleotide sequence ID" value="NZ_BAAANN010000014.1"/>
</dbReference>
<feature type="domain" description="DUF6542" evidence="3">
    <location>
        <begin position="31"/>
        <end position="155"/>
    </location>
</feature>
<feature type="transmembrane region" description="Helical" evidence="2">
    <location>
        <begin position="92"/>
        <end position="110"/>
    </location>
</feature>
<dbReference type="InterPro" id="IPR046672">
    <property type="entry name" value="DUF6542"/>
</dbReference>
<dbReference type="Proteomes" id="UP001501116">
    <property type="component" value="Unassembled WGS sequence"/>
</dbReference>
<feature type="transmembrane region" description="Helical" evidence="2">
    <location>
        <begin position="63"/>
        <end position="80"/>
    </location>
</feature>
<evidence type="ECO:0000313" key="4">
    <source>
        <dbReference type="EMBL" id="GAA1963636.1"/>
    </source>
</evidence>
<evidence type="ECO:0000256" key="2">
    <source>
        <dbReference type="SAM" id="Phobius"/>
    </source>
</evidence>
<feature type="transmembrane region" description="Helical" evidence="2">
    <location>
        <begin position="32"/>
        <end position="51"/>
    </location>
</feature>
<proteinExistence type="predicted"/>
<keyword evidence="2" id="KW-1133">Transmembrane helix</keyword>
<keyword evidence="5" id="KW-1185">Reference proteome</keyword>
<feature type="compositionally biased region" description="Low complexity" evidence="1">
    <location>
        <begin position="186"/>
        <end position="204"/>
    </location>
</feature>
<evidence type="ECO:0000313" key="5">
    <source>
        <dbReference type="Proteomes" id="UP001501116"/>
    </source>
</evidence>
<dbReference type="Pfam" id="PF20177">
    <property type="entry name" value="DUF6542"/>
    <property type="match status" value="1"/>
</dbReference>
<comment type="caution">
    <text evidence="4">The sequence shown here is derived from an EMBL/GenBank/DDBJ whole genome shotgun (WGS) entry which is preliminary data.</text>
</comment>
<name>A0ABP5CLR9_9PSEU</name>
<sequence length="304" mass="32889">MTAIRDRRSDPDADGVPVPWDVRPIVGARRGLPWWGAVLLAFGLALVGAVIDLKFSGRPDPGPLFYVLYVLGSVGGVAAVQRRGLFGPMVQPPLVLAVSVPGVILLVVGAPNSGQSDGLSKVLQVGSPLINGFPMMAITTVITLGLGIWRMYRERDPEAVKAKERAEERARERERAEGAKGPRGGAPPTRGPRPADGRTTGPQRRPMPPEGAPPRRRPRPEDADRRRDPDARKTPPPPGRGQKPRAPRPEDADRRRGATGGTPRTRKPPPPQRGGNPNPNPNPDAPRRGPRRPPRTNRPWDDEG</sequence>
<protein>
    <recommendedName>
        <fullName evidence="3">DUF6542 domain-containing protein</fullName>
    </recommendedName>
</protein>
<feature type="compositionally biased region" description="Basic and acidic residues" evidence="1">
    <location>
        <begin position="219"/>
        <end position="233"/>
    </location>
</feature>
<feature type="transmembrane region" description="Helical" evidence="2">
    <location>
        <begin position="130"/>
        <end position="149"/>
    </location>
</feature>
<accession>A0ABP5CLR9</accession>
<feature type="compositionally biased region" description="Basic and acidic residues" evidence="1">
    <location>
        <begin position="157"/>
        <end position="180"/>
    </location>
</feature>
<feature type="compositionally biased region" description="Pro residues" evidence="1">
    <location>
        <begin position="268"/>
        <end position="284"/>
    </location>
</feature>
<feature type="region of interest" description="Disordered" evidence="1">
    <location>
        <begin position="157"/>
        <end position="304"/>
    </location>
</feature>
<evidence type="ECO:0000256" key="1">
    <source>
        <dbReference type="SAM" id="MobiDB-lite"/>
    </source>
</evidence>